<dbReference type="Proteomes" id="UP001060170">
    <property type="component" value="Chromosome 13"/>
</dbReference>
<sequence>MHAFLLAPSSGFIAESRISVLFSFLQVMPRNLENARFPKKHLRVAPKLRGICIRPPSRVYKELISPTQVPFLISTITSPRAPSKRTPPHSPTAPTASNTNPSIHHNMDPNANPSDSQPVADLPETSPGGIGPVEESSGANPTVNVERAEGVAAPEELFPPHAGHAEEGEWIELPEEMNGDLAELFGLLRTHAVEVNPDEPDHDGVLQALNGDPAGGIPVAFQDLFAQLADIAPTGPADHPIGLPPLEEVLQTVTPEQDRVFLRNFLRAGNEIITELTDNPQQRVYSLPEMDARLGGFEEVSRIVENLPAHTARLITTFINRMEDGINRLDNTPARIEMARQDVHTLLDSYINASIAALPSDGTQTDSPSCTICQEHYVESDVTVSLPCHNSHHFHRACILDWLQTLVPEPLTCPICRTAVQQVAPPNPAQLH</sequence>
<comment type="caution">
    <text evidence="1">The sequence shown here is derived from an EMBL/GenBank/DDBJ whole genome shotgun (WGS) entry which is preliminary data.</text>
</comment>
<protein>
    <submittedName>
        <fullName evidence="1">Uncharacterized protein</fullName>
    </submittedName>
</protein>
<reference evidence="1 2" key="3">
    <citation type="journal article" date="2022" name="Microbiol. Spectr.">
        <title>Folding features and dynamics of 3D genome architecture in plant fungal pathogens.</title>
        <authorList>
            <person name="Xia C."/>
        </authorList>
    </citation>
    <scope>NUCLEOTIDE SEQUENCE [LARGE SCALE GENOMIC DNA]</scope>
    <source>
        <strain evidence="1 2">93-210</strain>
    </source>
</reference>
<gene>
    <name evidence="1" type="ORF">MJO28_013038</name>
</gene>
<accession>A0ACC0DYL3</accession>
<proteinExistence type="predicted"/>
<evidence type="ECO:0000313" key="1">
    <source>
        <dbReference type="EMBL" id="KAI7940753.1"/>
    </source>
</evidence>
<reference evidence="2" key="1">
    <citation type="journal article" date="2018" name="BMC Genomics">
        <title>Genomic insights into host adaptation between the wheat stripe rust pathogen (Puccinia striiformis f. sp. tritici) and the barley stripe rust pathogen (Puccinia striiformis f. sp. hordei).</title>
        <authorList>
            <person name="Xia C."/>
            <person name="Wang M."/>
            <person name="Yin C."/>
            <person name="Cornejo O.E."/>
            <person name="Hulbert S.H."/>
            <person name="Chen X."/>
        </authorList>
    </citation>
    <scope>NUCLEOTIDE SEQUENCE [LARGE SCALE GENOMIC DNA]</scope>
    <source>
        <strain evidence="2">93-210</strain>
    </source>
</reference>
<name>A0ACC0DYL3_9BASI</name>
<evidence type="ECO:0000313" key="2">
    <source>
        <dbReference type="Proteomes" id="UP001060170"/>
    </source>
</evidence>
<organism evidence="1 2">
    <name type="scientific">Puccinia striiformis f. sp. tritici</name>
    <dbReference type="NCBI Taxonomy" id="168172"/>
    <lineage>
        <taxon>Eukaryota</taxon>
        <taxon>Fungi</taxon>
        <taxon>Dikarya</taxon>
        <taxon>Basidiomycota</taxon>
        <taxon>Pucciniomycotina</taxon>
        <taxon>Pucciniomycetes</taxon>
        <taxon>Pucciniales</taxon>
        <taxon>Pucciniaceae</taxon>
        <taxon>Puccinia</taxon>
    </lineage>
</organism>
<reference evidence="2" key="2">
    <citation type="journal article" date="2018" name="Mol. Plant Microbe Interact.">
        <title>Genome sequence resources for the wheat stripe rust pathogen (Puccinia striiformis f. sp. tritici) and the barley stripe rust pathogen (Puccinia striiformis f. sp. hordei).</title>
        <authorList>
            <person name="Xia C."/>
            <person name="Wang M."/>
            <person name="Yin C."/>
            <person name="Cornejo O.E."/>
            <person name="Hulbert S.H."/>
            <person name="Chen X."/>
        </authorList>
    </citation>
    <scope>NUCLEOTIDE SEQUENCE [LARGE SCALE GENOMIC DNA]</scope>
    <source>
        <strain evidence="2">93-210</strain>
    </source>
</reference>
<dbReference type="EMBL" id="CM045877">
    <property type="protein sequence ID" value="KAI7940753.1"/>
    <property type="molecule type" value="Genomic_DNA"/>
</dbReference>
<keyword evidence="2" id="KW-1185">Reference proteome</keyword>